<evidence type="ECO:0000313" key="2">
    <source>
        <dbReference type="Proteomes" id="UP001559025"/>
    </source>
</evidence>
<reference evidence="1 2" key="1">
    <citation type="submission" date="2024-01" db="EMBL/GenBank/DDBJ databases">
        <title>New evidence supports the origin of RcGTA from prophage.</title>
        <authorList>
            <person name="Xu Y."/>
            <person name="Liu B."/>
            <person name="Chen F."/>
        </authorList>
    </citation>
    <scope>NUCLEOTIDE SEQUENCE [LARGE SCALE GENOMIC DNA]</scope>
    <source>
        <strain evidence="1 2">CBW1107-2</strain>
    </source>
</reference>
<name>A0ABV3WNP3_9HYPH</name>
<keyword evidence="2" id="KW-1185">Reference proteome</keyword>
<dbReference type="Proteomes" id="UP001559025">
    <property type="component" value="Unassembled WGS sequence"/>
</dbReference>
<sequence>MNAPGHVGGDFALRRPLEAGSPVVYWQLGNTAEQRYDVPDQPMKGEMDPFFFLTKHKNFIPHEYPCRTQFAAERRGTRPLPVGAFDAARTWLPFGSPRVDLSGFWFRPTVIGTWACTALAASTPGRARLRLRTCGGAVLFVNGTEIGWMAPYGRNLEAEADFEADLVAGDNEIRIWFDDLAERDARYYFQLDYLQGPVAEQALPVAVEGTLAAAIEHALATMHFERPTYTGGEVALITPASLPVAADVSITVEGDFMSIEEPVSFARRMEAGETRLAVAGTDELPADFRHFTVALSVGGFSASRVFGVEICHADRQGAAPAALSDRVDEALDEVAERAEADTVRALARLATGRDGPETEAMIAAALPAIEDCHDCADFILVPLLWCRHSFADQMSDDLRGRIDSAILGYRYWMDEPGNDVQWYFSENHALLFHTAAYLAGHMMQSERFVRSGRTGVEQSAVGLSRVRAWLDHFEQWEMAEFNSAPYFPIDLKGLTILYALAPDEDVRRRAGAAILRLLEIVARSAHRGVLTGAQGRSYEHTLRAARSLELSGIARMLWGHGNYGMRFHALPQLALCIRDYGLVVPEFLAAIACFECDGAQEWCFAQGQDRIAKLYHYKTSAWAMGTAAAYRWNEWGYQETVLHLRMGGNPDAQVWINHPGETIHSGYGRPSYWGGSGTLPRVQQYRGLAVVLFDCAAEQPDFTHAWFPRAAFDEAWVDGGRALARGGDGLLQLKTDTGLHIVESGPTAGNELRADGRKTVWIVRLGDVGRHGALETFGKRFSTLQLRRETDGLLLVDDPEYGEVRFHRDGRVEAEGRIVDPAEWTVKGEAAFHEAGALPGAATDK</sequence>
<protein>
    <recommendedName>
        <fullName evidence="3">Alpha-L-rhamnosidase six-hairpin glycosidase domain-containing protein</fullName>
    </recommendedName>
</protein>
<evidence type="ECO:0000313" key="1">
    <source>
        <dbReference type="EMBL" id="MEX4006278.1"/>
    </source>
</evidence>
<proteinExistence type="predicted"/>
<organism evidence="1 2">
    <name type="scientific">Neoaquamicrobium sediminum</name>
    <dbReference type="NCBI Taxonomy" id="1849104"/>
    <lineage>
        <taxon>Bacteria</taxon>
        <taxon>Pseudomonadati</taxon>
        <taxon>Pseudomonadota</taxon>
        <taxon>Alphaproteobacteria</taxon>
        <taxon>Hyphomicrobiales</taxon>
        <taxon>Phyllobacteriaceae</taxon>
        <taxon>Neoaquamicrobium</taxon>
    </lineage>
</organism>
<gene>
    <name evidence="1" type="ORF">V1479_03115</name>
</gene>
<comment type="caution">
    <text evidence="1">The sequence shown here is derived from an EMBL/GenBank/DDBJ whole genome shotgun (WGS) entry which is preliminary data.</text>
</comment>
<evidence type="ECO:0008006" key="3">
    <source>
        <dbReference type="Google" id="ProtNLM"/>
    </source>
</evidence>
<dbReference type="EMBL" id="JAZHFV010000001">
    <property type="protein sequence ID" value="MEX4006278.1"/>
    <property type="molecule type" value="Genomic_DNA"/>
</dbReference>
<accession>A0ABV3WNP3</accession>
<dbReference type="RefSeq" id="WP_368801622.1">
    <property type="nucleotide sequence ID" value="NZ_JAZHFV010000001.1"/>
</dbReference>